<dbReference type="OrthoDB" id="9813151at2"/>
<dbReference type="SMART" id="SM00304">
    <property type="entry name" value="HAMP"/>
    <property type="match status" value="1"/>
</dbReference>
<dbReference type="CDD" id="cd06225">
    <property type="entry name" value="HAMP"/>
    <property type="match status" value="1"/>
</dbReference>
<dbReference type="Proteomes" id="UP000276128">
    <property type="component" value="Unassembled WGS sequence"/>
</dbReference>
<dbReference type="AlphaFoldDB" id="A0A430JDG8"/>
<keyword evidence="5" id="KW-0597">Phosphoprotein</keyword>
<evidence type="ECO:0000256" key="14">
    <source>
        <dbReference type="ARBA" id="ARBA00023136"/>
    </source>
</evidence>
<dbReference type="PANTHER" id="PTHR45528">
    <property type="entry name" value="SENSOR HISTIDINE KINASE CPXA"/>
    <property type="match status" value="1"/>
</dbReference>
<dbReference type="PROSITE" id="PS50885">
    <property type="entry name" value="HAMP"/>
    <property type="match status" value="1"/>
</dbReference>
<evidence type="ECO:0000256" key="9">
    <source>
        <dbReference type="ARBA" id="ARBA00022777"/>
    </source>
</evidence>
<dbReference type="SUPFAM" id="SSF47384">
    <property type="entry name" value="Homodimeric domain of signal transducing histidine kinase"/>
    <property type="match status" value="1"/>
</dbReference>
<feature type="domain" description="Histidine kinase" evidence="18">
    <location>
        <begin position="244"/>
        <end position="459"/>
    </location>
</feature>
<dbReference type="InterPro" id="IPR005467">
    <property type="entry name" value="His_kinase_dom"/>
</dbReference>
<dbReference type="SUPFAM" id="SSF158472">
    <property type="entry name" value="HAMP domain-like"/>
    <property type="match status" value="1"/>
</dbReference>
<keyword evidence="14 17" id="KW-0472">Membrane</keyword>
<dbReference type="PRINTS" id="PR00344">
    <property type="entry name" value="BCTRLSENSOR"/>
</dbReference>
<comment type="caution">
    <text evidence="20">The sequence shown here is derived from an EMBL/GenBank/DDBJ whole genome shotgun (WGS) entry which is preliminary data.</text>
</comment>
<evidence type="ECO:0000256" key="4">
    <source>
        <dbReference type="ARBA" id="ARBA00022475"/>
    </source>
</evidence>
<evidence type="ECO:0000259" key="19">
    <source>
        <dbReference type="PROSITE" id="PS50885"/>
    </source>
</evidence>
<dbReference type="CDD" id="cd00075">
    <property type="entry name" value="HATPase"/>
    <property type="match status" value="1"/>
</dbReference>
<evidence type="ECO:0000313" key="21">
    <source>
        <dbReference type="Proteomes" id="UP000276128"/>
    </source>
</evidence>
<dbReference type="Pfam" id="PF00672">
    <property type="entry name" value="HAMP"/>
    <property type="match status" value="1"/>
</dbReference>
<evidence type="ECO:0000256" key="2">
    <source>
        <dbReference type="ARBA" id="ARBA00004651"/>
    </source>
</evidence>
<evidence type="ECO:0000313" key="20">
    <source>
        <dbReference type="EMBL" id="RTE09044.1"/>
    </source>
</evidence>
<dbReference type="GO" id="GO:0005886">
    <property type="term" value="C:plasma membrane"/>
    <property type="evidence" value="ECO:0007669"/>
    <property type="project" value="UniProtKB-SubCell"/>
</dbReference>
<dbReference type="EMBL" id="RXHU01000040">
    <property type="protein sequence ID" value="RTE09044.1"/>
    <property type="molecule type" value="Genomic_DNA"/>
</dbReference>
<dbReference type="GO" id="GO:0000155">
    <property type="term" value="F:phosphorelay sensor kinase activity"/>
    <property type="evidence" value="ECO:0007669"/>
    <property type="project" value="InterPro"/>
</dbReference>
<dbReference type="SUPFAM" id="SSF55874">
    <property type="entry name" value="ATPase domain of HSP90 chaperone/DNA topoisomerase II/histidine kinase"/>
    <property type="match status" value="1"/>
</dbReference>
<evidence type="ECO:0000256" key="17">
    <source>
        <dbReference type="SAM" id="Phobius"/>
    </source>
</evidence>
<keyword evidence="9 20" id="KW-0418">Kinase</keyword>
<dbReference type="InterPro" id="IPR036097">
    <property type="entry name" value="HisK_dim/P_sf"/>
</dbReference>
<dbReference type="Pfam" id="PF00512">
    <property type="entry name" value="HisKA"/>
    <property type="match status" value="1"/>
</dbReference>
<protein>
    <recommendedName>
        <fullName evidence="16">Heme sensor protein HssS</fullName>
        <ecNumber evidence="3">2.7.13.3</ecNumber>
    </recommendedName>
</protein>
<dbReference type="Pfam" id="PF02518">
    <property type="entry name" value="HATPase_c"/>
    <property type="match status" value="1"/>
</dbReference>
<feature type="domain" description="HAMP" evidence="19">
    <location>
        <begin position="184"/>
        <end position="236"/>
    </location>
</feature>
<feature type="transmembrane region" description="Helical" evidence="17">
    <location>
        <begin position="6"/>
        <end position="26"/>
    </location>
</feature>
<evidence type="ECO:0000256" key="6">
    <source>
        <dbReference type="ARBA" id="ARBA00022679"/>
    </source>
</evidence>
<organism evidence="20 21">
    <name type="scientific">Paenibacillus whitsoniae</name>
    <dbReference type="NCBI Taxonomy" id="2496558"/>
    <lineage>
        <taxon>Bacteria</taxon>
        <taxon>Bacillati</taxon>
        <taxon>Bacillota</taxon>
        <taxon>Bacilli</taxon>
        <taxon>Bacillales</taxon>
        <taxon>Paenibacillaceae</taxon>
        <taxon>Paenibacillus</taxon>
    </lineage>
</organism>
<dbReference type="EC" id="2.7.13.3" evidence="3"/>
<feature type="transmembrane region" description="Helical" evidence="17">
    <location>
        <begin position="163"/>
        <end position="187"/>
    </location>
</feature>
<dbReference type="Gene3D" id="3.30.565.10">
    <property type="entry name" value="Histidine kinase-like ATPase, C-terminal domain"/>
    <property type="match status" value="1"/>
</dbReference>
<comment type="function">
    <text evidence="15">Member of the two-component regulatory system HssS/HssR involved in intracellular heme homeostasis and tempering of staphylococcal virulence. HssS functions as a heme sensor histidine kinase which is autophosphorylated at a histidine residue and transfers its phosphate group to an aspartate residue of HssR. HssR/HssS activates the expression of hrtAB, an efflux pump, in response to extracellular heme, hemin, hemoglobin or blood.</text>
</comment>
<keyword evidence="12" id="KW-0902">Two-component regulatory system</keyword>
<keyword evidence="4" id="KW-1003">Cell membrane</keyword>
<dbReference type="InterPro" id="IPR003594">
    <property type="entry name" value="HATPase_dom"/>
</dbReference>
<dbReference type="InterPro" id="IPR003660">
    <property type="entry name" value="HAMP_dom"/>
</dbReference>
<evidence type="ECO:0000256" key="15">
    <source>
        <dbReference type="ARBA" id="ARBA00037219"/>
    </source>
</evidence>
<dbReference type="FunFam" id="3.30.565.10:FF:000006">
    <property type="entry name" value="Sensor histidine kinase WalK"/>
    <property type="match status" value="1"/>
</dbReference>
<evidence type="ECO:0000256" key="16">
    <source>
        <dbReference type="ARBA" id="ARBA00040841"/>
    </source>
</evidence>
<evidence type="ECO:0000259" key="18">
    <source>
        <dbReference type="PROSITE" id="PS50109"/>
    </source>
</evidence>
<accession>A0A430JDG8</accession>
<keyword evidence="6" id="KW-0808">Transferase</keyword>
<dbReference type="PANTHER" id="PTHR45528:SF11">
    <property type="entry name" value="HISTIDINE KINASE"/>
    <property type="match status" value="1"/>
</dbReference>
<evidence type="ECO:0000256" key="10">
    <source>
        <dbReference type="ARBA" id="ARBA00022840"/>
    </source>
</evidence>
<dbReference type="Gene3D" id="6.10.340.10">
    <property type="match status" value="1"/>
</dbReference>
<evidence type="ECO:0000256" key="12">
    <source>
        <dbReference type="ARBA" id="ARBA00023012"/>
    </source>
</evidence>
<comment type="catalytic activity">
    <reaction evidence="1">
        <text>ATP + protein L-histidine = ADP + protein N-phospho-L-histidine.</text>
        <dbReference type="EC" id="2.7.13.3"/>
    </reaction>
</comment>
<keyword evidence="7 17" id="KW-0812">Transmembrane</keyword>
<gene>
    <name evidence="20" type="ORF">EJQ19_14370</name>
</gene>
<evidence type="ECO:0000256" key="1">
    <source>
        <dbReference type="ARBA" id="ARBA00000085"/>
    </source>
</evidence>
<dbReference type="Gene3D" id="1.10.287.130">
    <property type="match status" value="1"/>
</dbReference>
<keyword evidence="10" id="KW-0067">ATP-binding</keyword>
<evidence type="ECO:0000256" key="13">
    <source>
        <dbReference type="ARBA" id="ARBA00023026"/>
    </source>
</evidence>
<keyword evidence="13" id="KW-0843">Virulence</keyword>
<keyword evidence="11 17" id="KW-1133">Transmembrane helix</keyword>
<evidence type="ECO:0000256" key="11">
    <source>
        <dbReference type="ARBA" id="ARBA00022989"/>
    </source>
</evidence>
<comment type="subcellular location">
    <subcellularLocation>
        <location evidence="2">Cell membrane</location>
        <topology evidence="2">Multi-pass membrane protein</topology>
    </subcellularLocation>
</comment>
<dbReference type="InterPro" id="IPR004358">
    <property type="entry name" value="Sig_transdc_His_kin-like_C"/>
</dbReference>
<dbReference type="RefSeq" id="WP_126141924.1">
    <property type="nucleotide sequence ID" value="NZ_RXHU01000040.1"/>
</dbReference>
<evidence type="ECO:0000256" key="8">
    <source>
        <dbReference type="ARBA" id="ARBA00022741"/>
    </source>
</evidence>
<keyword evidence="8" id="KW-0547">Nucleotide-binding</keyword>
<sequence>MKSLYVRVLFMTLAVILLSSMLGFLLSNIYYHVKLKPFNDTKLIGIATQMSQFLEQNPAEMDRYLDNAAALGYEIYVTDGQGDQRFYGRTFREHDLAATAVAEVLQGGAYHGVSQFPNKLYISGFFENTLSNTVGVPVVRGGHTYALFVRPDVLLQFGELRTFFALIFALTIAISVLCFLLSTRYLVKPITRLSEATKRIAQGNYNLKLPDKRKDEIGQLAGHFMTMSRELERIEEARQQFVANVSHEIQSPLTSMQGFAHILAERELPSEEREHYAKIIETETKHLSMLGKQLLTLSSLEQGIEAMNKAVYPLRAQLRQAVQVMQWQLDEKELFLKLAVPETVTVYGDEVLLMQVWMNVIGNAIQHIPAGSSIEISAESGKAEIVVEIRDTGEGIAPEHVPFLFDRFYRVDRARERASGRTGLGLAIVKKIVGLHGGDITVHSILGEGTTFRIELPQL</sequence>
<dbReference type="PROSITE" id="PS50109">
    <property type="entry name" value="HIS_KIN"/>
    <property type="match status" value="1"/>
</dbReference>
<reference evidence="20 21" key="1">
    <citation type="submission" date="2018-12" db="EMBL/GenBank/DDBJ databases">
        <title>Bacillus ochoae sp. nov., Paenibacillus whitsoniae sp. nov., Paenibacillus spiritus sp. nov. Isolated from the Mars Exploration Rover during spacecraft assembly.</title>
        <authorList>
            <person name="Seuylemezian A."/>
            <person name="Vaishampayan P."/>
        </authorList>
    </citation>
    <scope>NUCLEOTIDE SEQUENCE [LARGE SCALE GENOMIC DNA]</scope>
    <source>
        <strain evidence="20 21">MER 54</strain>
    </source>
</reference>
<dbReference type="InterPro" id="IPR050398">
    <property type="entry name" value="HssS/ArlS-like"/>
</dbReference>
<dbReference type="FunFam" id="1.10.287.130:FF:000001">
    <property type="entry name" value="Two-component sensor histidine kinase"/>
    <property type="match status" value="1"/>
</dbReference>
<dbReference type="SMART" id="SM00387">
    <property type="entry name" value="HATPase_c"/>
    <property type="match status" value="1"/>
</dbReference>
<dbReference type="GO" id="GO:0005524">
    <property type="term" value="F:ATP binding"/>
    <property type="evidence" value="ECO:0007669"/>
    <property type="project" value="UniProtKB-KW"/>
</dbReference>
<dbReference type="SMART" id="SM00388">
    <property type="entry name" value="HisKA"/>
    <property type="match status" value="1"/>
</dbReference>
<dbReference type="InterPro" id="IPR036890">
    <property type="entry name" value="HATPase_C_sf"/>
</dbReference>
<name>A0A430JDG8_9BACL</name>
<evidence type="ECO:0000256" key="5">
    <source>
        <dbReference type="ARBA" id="ARBA00022553"/>
    </source>
</evidence>
<keyword evidence="21" id="KW-1185">Reference proteome</keyword>
<evidence type="ECO:0000256" key="7">
    <source>
        <dbReference type="ARBA" id="ARBA00022692"/>
    </source>
</evidence>
<dbReference type="InterPro" id="IPR003661">
    <property type="entry name" value="HisK_dim/P_dom"/>
</dbReference>
<proteinExistence type="predicted"/>
<evidence type="ECO:0000256" key="3">
    <source>
        <dbReference type="ARBA" id="ARBA00012438"/>
    </source>
</evidence>
<dbReference type="CDD" id="cd00082">
    <property type="entry name" value="HisKA"/>
    <property type="match status" value="1"/>
</dbReference>